<dbReference type="AlphaFoldDB" id="A0A8S3AYJ2"/>
<accession>A0A8S3AYJ2</accession>
<feature type="region of interest" description="Disordered" evidence="1">
    <location>
        <begin position="51"/>
        <end position="74"/>
    </location>
</feature>
<feature type="compositionally biased region" description="Low complexity" evidence="1">
    <location>
        <begin position="64"/>
        <end position="73"/>
    </location>
</feature>
<proteinExistence type="predicted"/>
<organism evidence="2 3">
    <name type="scientific">Rotaria magnacalcarata</name>
    <dbReference type="NCBI Taxonomy" id="392030"/>
    <lineage>
        <taxon>Eukaryota</taxon>
        <taxon>Metazoa</taxon>
        <taxon>Spiralia</taxon>
        <taxon>Gnathifera</taxon>
        <taxon>Rotifera</taxon>
        <taxon>Eurotatoria</taxon>
        <taxon>Bdelloidea</taxon>
        <taxon>Philodinida</taxon>
        <taxon>Philodinidae</taxon>
        <taxon>Rotaria</taxon>
    </lineage>
</organism>
<feature type="non-terminal residue" evidence="2">
    <location>
        <position position="1"/>
    </location>
</feature>
<name>A0A8S3AYJ2_9BILA</name>
<evidence type="ECO:0000256" key="1">
    <source>
        <dbReference type="SAM" id="MobiDB-lite"/>
    </source>
</evidence>
<dbReference type="Proteomes" id="UP000681967">
    <property type="component" value="Unassembled WGS sequence"/>
</dbReference>
<evidence type="ECO:0000313" key="3">
    <source>
        <dbReference type="Proteomes" id="UP000681967"/>
    </source>
</evidence>
<dbReference type="EMBL" id="CAJOBH010134740">
    <property type="protein sequence ID" value="CAF4775995.1"/>
    <property type="molecule type" value="Genomic_DNA"/>
</dbReference>
<gene>
    <name evidence="2" type="ORF">BYL167_LOCUS47106</name>
</gene>
<evidence type="ECO:0000313" key="2">
    <source>
        <dbReference type="EMBL" id="CAF4775995.1"/>
    </source>
</evidence>
<sequence length="116" mass="13332">LRQPPRSARENSIPFKFLQNNCNMSQAFQQLIDNPNNQTNIDELTNITHHSTATNTSENDRNFENNNKPNINNVSTSSNICLEPIITINNEFHQGIENYSMFNEQINLSNSYFALN</sequence>
<comment type="caution">
    <text evidence="2">The sequence shown here is derived from an EMBL/GenBank/DDBJ whole genome shotgun (WGS) entry which is preliminary data.</text>
</comment>
<reference evidence="2" key="1">
    <citation type="submission" date="2021-02" db="EMBL/GenBank/DDBJ databases">
        <authorList>
            <person name="Nowell W R."/>
        </authorList>
    </citation>
    <scope>NUCLEOTIDE SEQUENCE</scope>
</reference>
<protein>
    <submittedName>
        <fullName evidence="2">Uncharacterized protein</fullName>
    </submittedName>
</protein>